<evidence type="ECO:0000313" key="3">
    <source>
        <dbReference type="Proteomes" id="UP000186922"/>
    </source>
</evidence>
<accession>A0A1D1UQ68</accession>
<organism evidence="1 3">
    <name type="scientific">Ramazzottius varieornatus</name>
    <name type="common">Water bear</name>
    <name type="synonym">Tardigrade</name>
    <dbReference type="NCBI Taxonomy" id="947166"/>
    <lineage>
        <taxon>Eukaryota</taxon>
        <taxon>Metazoa</taxon>
        <taxon>Ecdysozoa</taxon>
        <taxon>Tardigrada</taxon>
        <taxon>Eutardigrada</taxon>
        <taxon>Parachela</taxon>
        <taxon>Hypsibioidea</taxon>
        <taxon>Ramazzottiidae</taxon>
        <taxon>Ramazzottius</taxon>
    </lineage>
</organism>
<name>A0A1D1UQ68_RAMVA</name>
<comment type="caution">
    <text evidence="1">The sequence shown here is derived from an EMBL/GenBank/DDBJ whole genome shotgun (WGS) entry which is preliminary data.</text>
</comment>
<protein>
    <submittedName>
        <fullName evidence="1">Uncharacterized protein</fullName>
    </submittedName>
</protein>
<keyword evidence="3" id="KW-1185">Reference proteome</keyword>
<dbReference type="EMBL" id="BDGG01000001">
    <property type="protein sequence ID" value="GAU90660.1"/>
    <property type="molecule type" value="Genomic_DNA"/>
</dbReference>
<sequence>MSAAAVLPVSSHCKKNFQPSYLTKDEADFEAFFPVRGRLCTRRLHLGRPSTTTRETSFPQVEWKTIKCATWVAKTCDPCFESAAIYAKTASRHHPKNRFHLNHHHYYNSLNYCSHRSNADYHHHHHHYYYHYHPAINNPNIDRHQIRLTGKFIYCPGVLCFLIV</sequence>
<evidence type="ECO:0000313" key="2">
    <source>
        <dbReference type="EMBL" id="GAU90698.1"/>
    </source>
</evidence>
<dbReference type="AlphaFoldDB" id="A0A1D1UQ68"/>
<dbReference type="Proteomes" id="UP000186922">
    <property type="component" value="Unassembled WGS sequence"/>
</dbReference>
<proteinExistence type="predicted"/>
<gene>
    <name evidence="1" type="primary">RvY_03046-1</name>
    <name evidence="1" type="synonym">RvY_03046.1</name>
    <name evidence="2" type="synonym">RvY_03078-1</name>
    <name evidence="2" type="synonym">RvY_03078.1</name>
    <name evidence="1" type="ORF">RvY_03046</name>
    <name evidence="2" type="ORF">RvY_03078</name>
</gene>
<dbReference type="EMBL" id="BDGG01000001">
    <property type="protein sequence ID" value="GAU90698.1"/>
    <property type="molecule type" value="Genomic_DNA"/>
</dbReference>
<evidence type="ECO:0000313" key="1">
    <source>
        <dbReference type="EMBL" id="GAU90660.1"/>
    </source>
</evidence>
<reference evidence="1 3" key="1">
    <citation type="journal article" date="2016" name="Nat. Commun.">
        <title>Extremotolerant tardigrade genome and improved radiotolerance of human cultured cells by tardigrade-unique protein.</title>
        <authorList>
            <person name="Hashimoto T."/>
            <person name="Horikawa D.D."/>
            <person name="Saito Y."/>
            <person name="Kuwahara H."/>
            <person name="Kozuka-Hata H."/>
            <person name="Shin-I T."/>
            <person name="Minakuchi Y."/>
            <person name="Ohishi K."/>
            <person name="Motoyama A."/>
            <person name="Aizu T."/>
            <person name="Enomoto A."/>
            <person name="Kondo K."/>
            <person name="Tanaka S."/>
            <person name="Hara Y."/>
            <person name="Koshikawa S."/>
            <person name="Sagara H."/>
            <person name="Miura T."/>
            <person name="Yokobori S."/>
            <person name="Miyagawa K."/>
            <person name="Suzuki Y."/>
            <person name="Kubo T."/>
            <person name="Oyama M."/>
            <person name="Kohara Y."/>
            <person name="Fujiyama A."/>
            <person name="Arakawa K."/>
            <person name="Katayama T."/>
            <person name="Toyoda A."/>
            <person name="Kunieda T."/>
        </authorList>
    </citation>
    <scope>NUCLEOTIDE SEQUENCE [LARGE SCALE GENOMIC DNA]</scope>
    <source>
        <strain evidence="1 3">YOKOZUNA-1</strain>
    </source>
</reference>